<evidence type="ECO:0000256" key="2">
    <source>
        <dbReference type="ARBA" id="ARBA00022475"/>
    </source>
</evidence>
<comment type="subcellular location">
    <subcellularLocation>
        <location evidence="1">Cell membrane</location>
        <topology evidence="1">Multi-pass membrane protein</topology>
    </subcellularLocation>
</comment>
<organism evidence="8 9">
    <name type="scientific">Jannaschia donghaensis</name>
    <dbReference type="NCBI Taxonomy" id="420998"/>
    <lineage>
        <taxon>Bacteria</taxon>
        <taxon>Pseudomonadati</taxon>
        <taxon>Pseudomonadota</taxon>
        <taxon>Alphaproteobacteria</taxon>
        <taxon>Rhodobacterales</taxon>
        <taxon>Roseobacteraceae</taxon>
        <taxon>Jannaschia</taxon>
    </lineage>
</organism>
<dbReference type="PRINTS" id="PR00702">
    <property type="entry name" value="ACRIFLAVINRP"/>
</dbReference>
<reference evidence="8 9" key="1">
    <citation type="submission" date="2015-07" db="EMBL/GenBank/DDBJ databases">
        <authorList>
            <person name="Noorani M."/>
        </authorList>
    </citation>
    <scope>NUCLEOTIDE SEQUENCE [LARGE SCALE GENOMIC DNA]</scope>
    <source>
        <strain evidence="8 9">CECT 7802</strain>
    </source>
</reference>
<feature type="domain" description="SSD" evidence="7">
    <location>
        <begin position="231"/>
        <end position="355"/>
    </location>
</feature>
<feature type="transmembrane region" description="Helical" evidence="6">
    <location>
        <begin position="207"/>
        <end position="226"/>
    </location>
</feature>
<feature type="transmembrane region" description="Helical" evidence="6">
    <location>
        <begin position="654"/>
        <end position="679"/>
    </location>
</feature>
<dbReference type="InterPro" id="IPR004869">
    <property type="entry name" value="MMPL_dom"/>
</dbReference>
<keyword evidence="2" id="KW-1003">Cell membrane</keyword>
<gene>
    <name evidence="8" type="ORF">JDO7802_03510</name>
</gene>
<dbReference type="PANTHER" id="PTHR33406">
    <property type="entry name" value="MEMBRANE PROTEIN MJ1562-RELATED"/>
    <property type="match status" value="1"/>
</dbReference>
<dbReference type="RefSeq" id="WP_055087162.1">
    <property type="nucleotide sequence ID" value="NZ_CXSU01000012.1"/>
</dbReference>
<dbReference type="InterPro" id="IPR050545">
    <property type="entry name" value="Mycobact_MmpL"/>
</dbReference>
<dbReference type="EMBL" id="CXSU01000012">
    <property type="protein sequence ID" value="CTQ51470.1"/>
    <property type="molecule type" value="Genomic_DNA"/>
</dbReference>
<sequence>MTRLIFWIVDRPKVAAVILLAALAVLFAPLGTLRFDGDVGRVFLSDSPLSKAQRTFDASSQGAIIDVAILIEADEPLSPADLKAARDLALNLEFADGVAAVSSTFSLRFPPRHAVFPDAPVLPADLADDAPGRLDAFRGLETGLPTLIAERALLFVVAVDTKTSDTRQAIEDLDEIAAPLRDAGLRVTLTGAEAVAVQMRAGLSADLLRLNAIGAVLTALTALLLLRNLRLAVIAVGPGLASGLAVLGLAAWLGQPITVLSNVIPVLMLILGVANGLHLTVHLTAEEGSLSNRIARTLATVGPASVLTALTTALAFGTILGTGNMQLEEFATLGAVGAIITLVILLPGFAILSALLAPAPRALGKGFARTAERIGGPALRMPRRTAAAGGVLLVLAGAGFSTTQAWFPLYQNLPADSALAPAHDRIAGDFGGAFRLWVEMPEEAAWPDLRRAVRAVEAAVKADSVLSELALARWLGTPETPPSDEARARLPTVVTDRLRDPETGRLRFAVALPEPMRSSETLIAFDRIEAAALAGGAAQVLGLPAIMRHESVALIYQLSLGLLAACAGGALLVAGWLRQPRLFPIVLISNLLPVLIVGAALHMIAAGQLTPPAVLALTIAFGIAVDDSIHYLNRYRIARQTEPTRTAVRSAVRSAGGVMIMTSILLCAGLAATGLSLFFPVRLFGAMMVLTLVAALIADLVVLPALLMIGDRHADR</sequence>
<feature type="transmembrane region" description="Helical" evidence="6">
    <location>
        <begin position="233"/>
        <end position="253"/>
    </location>
</feature>
<feature type="transmembrane region" description="Helical" evidence="6">
    <location>
        <begin position="613"/>
        <end position="633"/>
    </location>
</feature>
<evidence type="ECO:0000313" key="8">
    <source>
        <dbReference type="EMBL" id="CTQ51470.1"/>
    </source>
</evidence>
<evidence type="ECO:0000259" key="7">
    <source>
        <dbReference type="PROSITE" id="PS50156"/>
    </source>
</evidence>
<feature type="transmembrane region" description="Helical" evidence="6">
    <location>
        <begin position="554"/>
        <end position="577"/>
    </location>
</feature>
<dbReference type="Proteomes" id="UP000049222">
    <property type="component" value="Unassembled WGS sequence"/>
</dbReference>
<dbReference type="GO" id="GO:0005886">
    <property type="term" value="C:plasma membrane"/>
    <property type="evidence" value="ECO:0007669"/>
    <property type="project" value="UniProtKB-SubCell"/>
</dbReference>
<keyword evidence="9" id="KW-1185">Reference proteome</keyword>
<feature type="transmembrane region" description="Helical" evidence="6">
    <location>
        <begin position="685"/>
        <end position="709"/>
    </location>
</feature>
<dbReference type="OrthoDB" id="9794724at2"/>
<dbReference type="InterPro" id="IPR000731">
    <property type="entry name" value="SSD"/>
</dbReference>
<keyword evidence="4 6" id="KW-1133">Transmembrane helix</keyword>
<evidence type="ECO:0000313" key="9">
    <source>
        <dbReference type="Proteomes" id="UP000049222"/>
    </source>
</evidence>
<dbReference type="PROSITE" id="PS50156">
    <property type="entry name" value="SSD"/>
    <property type="match status" value="1"/>
</dbReference>
<dbReference type="Gene3D" id="1.20.1640.10">
    <property type="entry name" value="Multidrug efflux transporter AcrB transmembrane domain"/>
    <property type="match status" value="2"/>
</dbReference>
<name>A0A0M6YNG4_9RHOB</name>
<feature type="transmembrane region" description="Helical" evidence="6">
    <location>
        <begin position="333"/>
        <end position="357"/>
    </location>
</feature>
<feature type="transmembrane region" description="Helical" evidence="6">
    <location>
        <begin position="386"/>
        <end position="407"/>
    </location>
</feature>
<dbReference type="STRING" id="420998.JDO7802_03510"/>
<feature type="transmembrane region" description="Helical" evidence="6">
    <location>
        <begin position="298"/>
        <end position="321"/>
    </location>
</feature>
<feature type="transmembrane region" description="Helical" evidence="6">
    <location>
        <begin position="584"/>
        <end position="607"/>
    </location>
</feature>
<keyword evidence="5 6" id="KW-0472">Membrane</keyword>
<feature type="transmembrane region" description="Helical" evidence="6">
    <location>
        <begin position="259"/>
        <end position="277"/>
    </location>
</feature>
<accession>A0A0M6YNG4</accession>
<evidence type="ECO:0000256" key="5">
    <source>
        <dbReference type="ARBA" id="ARBA00023136"/>
    </source>
</evidence>
<dbReference type="Pfam" id="PF03176">
    <property type="entry name" value="MMPL"/>
    <property type="match status" value="1"/>
</dbReference>
<evidence type="ECO:0000256" key="1">
    <source>
        <dbReference type="ARBA" id="ARBA00004651"/>
    </source>
</evidence>
<evidence type="ECO:0000256" key="3">
    <source>
        <dbReference type="ARBA" id="ARBA00022692"/>
    </source>
</evidence>
<dbReference type="InterPro" id="IPR001036">
    <property type="entry name" value="Acrflvin-R"/>
</dbReference>
<dbReference type="AlphaFoldDB" id="A0A0M6YNG4"/>
<evidence type="ECO:0000256" key="4">
    <source>
        <dbReference type="ARBA" id="ARBA00022989"/>
    </source>
</evidence>
<proteinExistence type="predicted"/>
<evidence type="ECO:0000256" key="6">
    <source>
        <dbReference type="SAM" id="Phobius"/>
    </source>
</evidence>
<keyword evidence="3 6" id="KW-0812">Transmembrane</keyword>
<dbReference type="SUPFAM" id="SSF82866">
    <property type="entry name" value="Multidrug efflux transporter AcrB transmembrane domain"/>
    <property type="match status" value="2"/>
</dbReference>
<dbReference type="GO" id="GO:0022857">
    <property type="term" value="F:transmembrane transporter activity"/>
    <property type="evidence" value="ECO:0007669"/>
    <property type="project" value="InterPro"/>
</dbReference>
<protein>
    <submittedName>
        <fullName evidence="8">Efflux transporter, putative, hydrophobe/amphiphile efflux-3 (HAE3) family</fullName>
    </submittedName>
</protein>
<dbReference type="PANTHER" id="PTHR33406:SF12">
    <property type="entry name" value="BLR2997 PROTEIN"/>
    <property type="match status" value="1"/>
</dbReference>